<dbReference type="AlphaFoldDB" id="A0A6J4V9E0"/>
<organism evidence="1">
    <name type="scientific">uncultured Thermomicrobiales bacterium</name>
    <dbReference type="NCBI Taxonomy" id="1645740"/>
    <lineage>
        <taxon>Bacteria</taxon>
        <taxon>Pseudomonadati</taxon>
        <taxon>Thermomicrobiota</taxon>
        <taxon>Thermomicrobia</taxon>
        <taxon>Thermomicrobiales</taxon>
        <taxon>environmental samples</taxon>
    </lineage>
</organism>
<dbReference type="Gene3D" id="3.40.30.10">
    <property type="entry name" value="Glutaredoxin"/>
    <property type="match status" value="1"/>
</dbReference>
<protein>
    <submittedName>
        <fullName evidence="1">Uncharacterized protein</fullName>
    </submittedName>
</protein>
<reference evidence="1" key="1">
    <citation type="submission" date="2020-02" db="EMBL/GenBank/DDBJ databases">
        <authorList>
            <person name="Meier V. D."/>
        </authorList>
    </citation>
    <scope>NUCLEOTIDE SEQUENCE</scope>
    <source>
        <strain evidence="1">AVDCRST_MAG19</strain>
    </source>
</reference>
<dbReference type="SUPFAM" id="SSF52833">
    <property type="entry name" value="Thioredoxin-like"/>
    <property type="match status" value="1"/>
</dbReference>
<proteinExistence type="predicted"/>
<evidence type="ECO:0000313" key="1">
    <source>
        <dbReference type="EMBL" id="CAA9572501.1"/>
    </source>
</evidence>
<name>A0A6J4V9E0_9BACT</name>
<dbReference type="InterPro" id="IPR036249">
    <property type="entry name" value="Thioredoxin-like_sf"/>
</dbReference>
<gene>
    <name evidence="1" type="ORF">AVDCRST_MAG19-2937</name>
</gene>
<sequence>MIEQVSRPSAGLRDYNYAHFRTKHFVADLARSVRGDGVPPGAEAPDFELPAATGEWVRLSALRGGPVVLHFGSGT</sequence>
<accession>A0A6J4V9E0</accession>
<dbReference type="EMBL" id="CADCWL010000152">
    <property type="protein sequence ID" value="CAA9572501.1"/>
    <property type="molecule type" value="Genomic_DNA"/>
</dbReference>